<protein>
    <submittedName>
        <fullName evidence="1">Uncharacterized protein</fullName>
    </submittedName>
</protein>
<name>A0A0E9QEV1_ANGAN</name>
<accession>A0A0E9QEV1</accession>
<evidence type="ECO:0000313" key="1">
    <source>
        <dbReference type="EMBL" id="JAH15294.1"/>
    </source>
</evidence>
<dbReference type="AlphaFoldDB" id="A0A0E9QEV1"/>
<proteinExistence type="predicted"/>
<reference evidence="1" key="1">
    <citation type="submission" date="2014-11" db="EMBL/GenBank/DDBJ databases">
        <authorList>
            <person name="Amaro Gonzalez C."/>
        </authorList>
    </citation>
    <scope>NUCLEOTIDE SEQUENCE</scope>
</reference>
<reference evidence="1" key="2">
    <citation type="journal article" date="2015" name="Fish Shellfish Immunol.">
        <title>Early steps in the European eel (Anguilla anguilla)-Vibrio vulnificus interaction in the gills: Role of the RtxA13 toxin.</title>
        <authorList>
            <person name="Callol A."/>
            <person name="Pajuelo D."/>
            <person name="Ebbesson L."/>
            <person name="Teles M."/>
            <person name="MacKenzie S."/>
            <person name="Amaro C."/>
        </authorList>
    </citation>
    <scope>NUCLEOTIDE SEQUENCE</scope>
</reference>
<dbReference type="EMBL" id="GBXM01093283">
    <property type="protein sequence ID" value="JAH15294.1"/>
    <property type="molecule type" value="Transcribed_RNA"/>
</dbReference>
<sequence length="54" mass="6015">MTFPCENHAGYPLGCRYFQKNTSNLLLLIDSSVLHVMQVKVTGPSSTYLSLPLE</sequence>
<organism evidence="1">
    <name type="scientific">Anguilla anguilla</name>
    <name type="common">European freshwater eel</name>
    <name type="synonym">Muraena anguilla</name>
    <dbReference type="NCBI Taxonomy" id="7936"/>
    <lineage>
        <taxon>Eukaryota</taxon>
        <taxon>Metazoa</taxon>
        <taxon>Chordata</taxon>
        <taxon>Craniata</taxon>
        <taxon>Vertebrata</taxon>
        <taxon>Euteleostomi</taxon>
        <taxon>Actinopterygii</taxon>
        <taxon>Neopterygii</taxon>
        <taxon>Teleostei</taxon>
        <taxon>Anguilliformes</taxon>
        <taxon>Anguillidae</taxon>
        <taxon>Anguilla</taxon>
    </lineage>
</organism>